<feature type="coiled-coil region" evidence="1">
    <location>
        <begin position="508"/>
        <end position="535"/>
    </location>
</feature>
<evidence type="ECO:0000256" key="1">
    <source>
        <dbReference type="SAM" id="Coils"/>
    </source>
</evidence>
<accession>A0A4R5AB60</accession>
<keyword evidence="1" id="KW-0175">Coiled coil</keyword>
<gene>
    <name evidence="2" type="ORF">E1262_16750</name>
</gene>
<dbReference type="Pfam" id="PF13289">
    <property type="entry name" value="SIR2_2"/>
    <property type="match status" value="1"/>
</dbReference>
<dbReference type="AlphaFoldDB" id="A0A4R5AB60"/>
<name>A0A4R5AB60_9ACTN</name>
<dbReference type="OrthoDB" id="5509947at2"/>
<dbReference type="InterPro" id="IPR029035">
    <property type="entry name" value="DHS-like_NAD/FAD-binding_dom"/>
</dbReference>
<dbReference type="EMBL" id="SMLB01000023">
    <property type="protein sequence ID" value="TDD68054.1"/>
    <property type="molecule type" value="Genomic_DNA"/>
</dbReference>
<protein>
    <submittedName>
        <fullName evidence="2">Uncharacterized protein</fullName>
    </submittedName>
</protein>
<sequence length="671" mass="73486">MAAEASTPGDDLLSLAFALHSNPGAYALLIGAGASYSSGIPVAWGVLVDLCRQVALAEGVDLGQEAPEKWWERTRGDEPTYGRLLEKLAKTPALRQALLENYFEVTAEEREAGLKQPTAAHHGIARLVADGAIKVIITLNFDRLIEQALRTAGIEPTVITHPSEIVGMRPLHQLDCVVIHLHGDYKNPDSMLNADAELETYAPQTQKLLERILDDYGLVVAGWSATYDTALRAAIEARHNFVRYPLAWVEPFALSEAGSALLQLKRGMFLQTTADDAFARLADAVTALRARGAAHPLTVPVAVATAKRELSGRTVAVGVHDALARAFSDLHQHPDFLHHESNHEQNVGGYGAILTRIEESVRLPAALTATLAYWGGSGTRSWWAPELERFTYRSRGSGLMRLLSVRRVAGLWLFYAAGVSAVAAGRWKELEAMLRTTATHPHRSNERMSLAEFYEPERIYYENAPAGRELYAKLSPLLIETLALSPTAVEDAWQTFEVLRIAAGISTRDRFDNVLEDLETAADQLALRERAWEEANRAGGDVDGAQTMRFEAHQTWSKRLGALVNMGSFGRVHVLTVDRIDPDDHHQSVQAQKLMTEVEAAQDSHPFVEAGMYAGPGALVAVLEAVSHGLGRLGGELAWSRASRRDGDVPMTMWLDTAETIDERGTLFIPG</sequence>
<dbReference type="RefSeq" id="WP_132104292.1">
    <property type="nucleotide sequence ID" value="NZ_SMLB01000023.1"/>
</dbReference>
<evidence type="ECO:0000313" key="3">
    <source>
        <dbReference type="Proteomes" id="UP000295217"/>
    </source>
</evidence>
<keyword evidence="3" id="KW-1185">Reference proteome</keyword>
<dbReference type="Proteomes" id="UP000295217">
    <property type="component" value="Unassembled WGS sequence"/>
</dbReference>
<dbReference type="SUPFAM" id="SSF52467">
    <property type="entry name" value="DHS-like NAD/FAD-binding domain"/>
    <property type="match status" value="1"/>
</dbReference>
<reference evidence="2 3" key="1">
    <citation type="submission" date="2019-02" db="EMBL/GenBank/DDBJ databases">
        <title>Draft genome sequences of novel Actinobacteria.</title>
        <authorList>
            <person name="Sahin N."/>
            <person name="Ay H."/>
            <person name="Saygin H."/>
        </authorList>
    </citation>
    <scope>NUCLEOTIDE SEQUENCE [LARGE SCALE GENOMIC DNA]</scope>
    <source>
        <strain evidence="2 3">8K307</strain>
    </source>
</reference>
<proteinExistence type="predicted"/>
<comment type="caution">
    <text evidence="2">The sequence shown here is derived from an EMBL/GenBank/DDBJ whole genome shotgun (WGS) entry which is preliminary data.</text>
</comment>
<organism evidence="2 3">
    <name type="scientific">Jiangella aurantiaca</name>
    <dbReference type="NCBI Taxonomy" id="2530373"/>
    <lineage>
        <taxon>Bacteria</taxon>
        <taxon>Bacillati</taxon>
        <taxon>Actinomycetota</taxon>
        <taxon>Actinomycetes</taxon>
        <taxon>Jiangellales</taxon>
        <taxon>Jiangellaceae</taxon>
        <taxon>Jiangella</taxon>
    </lineage>
</organism>
<evidence type="ECO:0000313" key="2">
    <source>
        <dbReference type="EMBL" id="TDD68054.1"/>
    </source>
</evidence>
<dbReference type="Gene3D" id="3.40.50.1220">
    <property type="entry name" value="TPP-binding domain"/>
    <property type="match status" value="1"/>
</dbReference>